<sequence>MIDVNILPMEDVLLTGIEFTDDVCFSGNSGQEVFDKPIEDGGKPISGLLYERYDNGNLAYYSYYKNGLADGDYVNYYESGRITSFQKMSKGVITGEFISWFDNGNLKSIANYKYGFAITYREWNIEGVLINDKLEPSEFEKKMIDKYDARAK</sequence>
<accession>A0A6G4A7J9</accession>
<name>A0A6G4A7J9_9BACL</name>
<dbReference type="Gene3D" id="3.90.930.1">
    <property type="match status" value="1"/>
</dbReference>
<organism evidence="1">
    <name type="scientific">Paenibacillus sp. SYP-B3998</name>
    <dbReference type="NCBI Taxonomy" id="2678564"/>
    <lineage>
        <taxon>Bacteria</taxon>
        <taxon>Bacillati</taxon>
        <taxon>Bacillota</taxon>
        <taxon>Bacilli</taxon>
        <taxon>Bacillales</taxon>
        <taxon>Paenibacillaceae</taxon>
        <taxon>Paenibacillus</taxon>
    </lineage>
</organism>
<evidence type="ECO:0000313" key="1">
    <source>
        <dbReference type="EMBL" id="NEW09779.1"/>
    </source>
</evidence>
<dbReference type="AlphaFoldDB" id="A0A6G4A7J9"/>
<dbReference type="InterPro" id="IPR011652">
    <property type="entry name" value="MORN_2"/>
</dbReference>
<comment type="caution">
    <text evidence="1">The sequence shown here is derived from an EMBL/GenBank/DDBJ whole genome shotgun (WGS) entry which is preliminary data.</text>
</comment>
<protein>
    <recommendedName>
        <fullName evidence="2">Toxin-antitoxin system YwqK family antitoxin</fullName>
    </recommendedName>
</protein>
<proteinExistence type="predicted"/>
<dbReference type="Pfam" id="PF07661">
    <property type="entry name" value="MORN_2"/>
    <property type="match status" value="2"/>
</dbReference>
<dbReference type="SUPFAM" id="SSF82185">
    <property type="entry name" value="Histone H3 K4-specific methyltransferase SET7/9 N-terminal domain"/>
    <property type="match status" value="1"/>
</dbReference>
<gene>
    <name evidence="1" type="ORF">GK047_28065</name>
</gene>
<dbReference type="EMBL" id="JAAIKC010000024">
    <property type="protein sequence ID" value="NEW09779.1"/>
    <property type="molecule type" value="Genomic_DNA"/>
</dbReference>
<dbReference type="RefSeq" id="WP_163953933.1">
    <property type="nucleotide sequence ID" value="NZ_JAAIKC010000024.1"/>
</dbReference>
<reference evidence="1" key="1">
    <citation type="submission" date="2020-02" db="EMBL/GenBank/DDBJ databases">
        <authorList>
            <person name="Shen X.-R."/>
            <person name="Zhang Y.-X."/>
        </authorList>
    </citation>
    <scope>NUCLEOTIDE SEQUENCE</scope>
    <source>
        <strain evidence="1">SYP-B3998</strain>
    </source>
</reference>
<evidence type="ECO:0008006" key="2">
    <source>
        <dbReference type="Google" id="ProtNLM"/>
    </source>
</evidence>